<dbReference type="AlphaFoldDB" id="A0A2P5BEC1"/>
<feature type="compositionally biased region" description="Basic and acidic residues" evidence="1">
    <location>
        <begin position="120"/>
        <end position="130"/>
    </location>
</feature>
<evidence type="ECO:0000313" key="2">
    <source>
        <dbReference type="EMBL" id="PON47134.1"/>
    </source>
</evidence>
<keyword evidence="3" id="KW-1185">Reference proteome</keyword>
<dbReference type="PANTHER" id="PTHR14614">
    <property type="entry name" value="HEPATOCELLULAR CARCINOMA-ASSOCIATED ANTIGEN"/>
    <property type="match status" value="1"/>
</dbReference>
<dbReference type="PANTHER" id="PTHR14614:SF123">
    <property type="entry name" value="OS04G0645500 PROTEIN"/>
    <property type="match status" value="1"/>
</dbReference>
<reference evidence="3" key="1">
    <citation type="submission" date="2016-06" db="EMBL/GenBank/DDBJ databases">
        <title>Parallel loss of symbiosis genes in relatives of nitrogen-fixing non-legume Parasponia.</title>
        <authorList>
            <person name="Van Velzen R."/>
            <person name="Holmer R."/>
            <person name="Bu F."/>
            <person name="Rutten L."/>
            <person name="Van Zeijl A."/>
            <person name="Liu W."/>
            <person name="Santuari L."/>
            <person name="Cao Q."/>
            <person name="Sharma T."/>
            <person name="Shen D."/>
            <person name="Roswanjaya Y."/>
            <person name="Wardhani T."/>
            <person name="Kalhor M.S."/>
            <person name="Jansen J."/>
            <person name="Van den Hoogen J."/>
            <person name="Gungor B."/>
            <person name="Hartog M."/>
            <person name="Hontelez J."/>
            <person name="Verver J."/>
            <person name="Yang W.-C."/>
            <person name="Schijlen E."/>
            <person name="Repin R."/>
            <person name="Schilthuizen M."/>
            <person name="Schranz E."/>
            <person name="Heidstra R."/>
            <person name="Miyata K."/>
            <person name="Fedorova E."/>
            <person name="Kohlen W."/>
            <person name="Bisseling T."/>
            <person name="Smit S."/>
            <person name="Geurts R."/>
        </authorList>
    </citation>
    <scope>NUCLEOTIDE SEQUENCE [LARGE SCALE GENOMIC DNA]</scope>
    <source>
        <strain evidence="3">cv. WU1-14</strain>
    </source>
</reference>
<dbReference type="STRING" id="3476.A0A2P5BEC1"/>
<evidence type="ECO:0000313" key="3">
    <source>
        <dbReference type="Proteomes" id="UP000237105"/>
    </source>
</evidence>
<dbReference type="InterPro" id="IPR019410">
    <property type="entry name" value="Methyltransf_16"/>
</dbReference>
<dbReference type="Gene3D" id="3.40.50.150">
    <property type="entry name" value="Vaccinia Virus protein VP39"/>
    <property type="match status" value="1"/>
</dbReference>
<gene>
    <name evidence="2" type="ORF">PanWU01x14_246430</name>
</gene>
<dbReference type="OrthoDB" id="413520at2759"/>
<dbReference type="GO" id="GO:0008168">
    <property type="term" value="F:methyltransferase activity"/>
    <property type="evidence" value="ECO:0007669"/>
    <property type="project" value="UniProtKB-KW"/>
</dbReference>
<dbReference type="GO" id="GO:0032259">
    <property type="term" value="P:methylation"/>
    <property type="evidence" value="ECO:0007669"/>
    <property type="project" value="UniProtKB-KW"/>
</dbReference>
<dbReference type="Pfam" id="PF10294">
    <property type="entry name" value="Methyltransf_16"/>
    <property type="match status" value="1"/>
</dbReference>
<comment type="caution">
    <text evidence="2">The sequence shown here is derived from an EMBL/GenBank/DDBJ whole genome shotgun (WGS) entry which is preliminary data.</text>
</comment>
<accession>A0A2P5BEC1</accession>
<sequence>AKEQTLVVFELDDICDSATGRALTGAWVWDSALVLAEWLAAAQDQLEFSLRGKFVIELGAGAGLPELAAARIGASRAVLTDVGALIPRLRKNVEANGLGDRVEVSELVWGSDESGGRAGPDFRRVLRRGGDGGAGEDAEEGV</sequence>
<protein>
    <submittedName>
        <fullName evidence="2">Lysine methyltransferase</fullName>
    </submittedName>
</protein>
<proteinExistence type="predicted"/>
<dbReference type="SUPFAM" id="SSF53335">
    <property type="entry name" value="S-adenosyl-L-methionine-dependent methyltransferases"/>
    <property type="match status" value="1"/>
</dbReference>
<organism evidence="2 3">
    <name type="scientific">Parasponia andersonii</name>
    <name type="common">Sponia andersonii</name>
    <dbReference type="NCBI Taxonomy" id="3476"/>
    <lineage>
        <taxon>Eukaryota</taxon>
        <taxon>Viridiplantae</taxon>
        <taxon>Streptophyta</taxon>
        <taxon>Embryophyta</taxon>
        <taxon>Tracheophyta</taxon>
        <taxon>Spermatophyta</taxon>
        <taxon>Magnoliopsida</taxon>
        <taxon>eudicotyledons</taxon>
        <taxon>Gunneridae</taxon>
        <taxon>Pentapetalae</taxon>
        <taxon>rosids</taxon>
        <taxon>fabids</taxon>
        <taxon>Rosales</taxon>
        <taxon>Cannabaceae</taxon>
        <taxon>Parasponia</taxon>
    </lineage>
</organism>
<dbReference type="EMBL" id="JXTB01000299">
    <property type="protein sequence ID" value="PON47134.1"/>
    <property type="molecule type" value="Genomic_DNA"/>
</dbReference>
<feature type="non-terminal residue" evidence="2">
    <location>
        <position position="1"/>
    </location>
</feature>
<keyword evidence="2" id="KW-0808">Transferase</keyword>
<dbReference type="InterPro" id="IPR029063">
    <property type="entry name" value="SAM-dependent_MTases_sf"/>
</dbReference>
<keyword evidence="2" id="KW-0489">Methyltransferase</keyword>
<dbReference type="Proteomes" id="UP000237105">
    <property type="component" value="Unassembled WGS sequence"/>
</dbReference>
<name>A0A2P5BEC1_PARAD</name>
<evidence type="ECO:0000256" key="1">
    <source>
        <dbReference type="SAM" id="MobiDB-lite"/>
    </source>
</evidence>
<feature type="region of interest" description="Disordered" evidence="1">
    <location>
        <begin position="111"/>
        <end position="142"/>
    </location>
</feature>